<evidence type="ECO:0000313" key="4">
    <source>
        <dbReference type="Proteomes" id="UP001206312"/>
    </source>
</evidence>
<dbReference type="Proteomes" id="UP001206312">
    <property type="component" value="Unassembled WGS sequence"/>
</dbReference>
<dbReference type="Pfam" id="PF13386">
    <property type="entry name" value="DsbD_2"/>
    <property type="match status" value="1"/>
</dbReference>
<feature type="transmembrane region" description="Helical" evidence="1">
    <location>
        <begin position="190"/>
        <end position="210"/>
    </location>
</feature>
<evidence type="ECO:0000259" key="2">
    <source>
        <dbReference type="Pfam" id="PF13386"/>
    </source>
</evidence>
<dbReference type="PANTHER" id="PTHR42208">
    <property type="entry name" value="HEAVY METAL TRANSPORTER-RELATED"/>
    <property type="match status" value="1"/>
</dbReference>
<proteinExistence type="predicted"/>
<gene>
    <name evidence="3" type="ORF">NG653_08875</name>
</gene>
<accession>A0ABT1AZF2</accession>
<evidence type="ECO:0000256" key="1">
    <source>
        <dbReference type="SAM" id="Phobius"/>
    </source>
</evidence>
<feature type="domain" description="Urease accessory protein UreH-like transmembrane" evidence="2">
    <location>
        <begin position="4"/>
        <end position="203"/>
    </location>
</feature>
<dbReference type="PANTHER" id="PTHR42208:SF1">
    <property type="entry name" value="HEAVY METAL TRANSPORTER"/>
    <property type="match status" value="1"/>
</dbReference>
<feature type="transmembrane region" description="Helical" evidence="1">
    <location>
        <begin position="75"/>
        <end position="94"/>
    </location>
</feature>
<keyword evidence="1" id="KW-0812">Transmembrane</keyword>
<feature type="transmembrane region" description="Helical" evidence="1">
    <location>
        <begin position="6"/>
        <end position="29"/>
    </location>
</feature>
<reference evidence="3 4" key="1">
    <citation type="submission" date="2022-06" db="EMBL/GenBank/DDBJ databases">
        <authorList>
            <person name="Xuan X."/>
        </authorList>
    </citation>
    <scope>NUCLEOTIDE SEQUENCE [LARGE SCALE GENOMIC DNA]</scope>
    <source>
        <strain evidence="3 4">2V75</strain>
    </source>
</reference>
<protein>
    <submittedName>
        <fullName evidence="3">Sulfite exporter TauE/SafE family protein</fullName>
    </submittedName>
</protein>
<organism evidence="3 4">
    <name type="scientific">Robiginitalea marina</name>
    <dbReference type="NCBI Taxonomy" id="2954105"/>
    <lineage>
        <taxon>Bacteria</taxon>
        <taxon>Pseudomonadati</taxon>
        <taxon>Bacteroidota</taxon>
        <taxon>Flavobacteriia</taxon>
        <taxon>Flavobacteriales</taxon>
        <taxon>Flavobacteriaceae</taxon>
        <taxon>Robiginitalea</taxon>
    </lineage>
</organism>
<keyword evidence="1" id="KW-1133">Transmembrane helix</keyword>
<evidence type="ECO:0000313" key="3">
    <source>
        <dbReference type="EMBL" id="MCO5724965.1"/>
    </source>
</evidence>
<comment type="caution">
    <text evidence="3">The sequence shown here is derived from an EMBL/GenBank/DDBJ whole genome shotgun (WGS) entry which is preliminary data.</text>
</comment>
<keyword evidence="4" id="KW-1185">Reference proteome</keyword>
<keyword evidence="1" id="KW-0472">Membrane</keyword>
<feature type="transmembrane region" description="Helical" evidence="1">
    <location>
        <begin position="125"/>
        <end position="152"/>
    </location>
</feature>
<dbReference type="InterPro" id="IPR039447">
    <property type="entry name" value="UreH-like_TM_dom"/>
</dbReference>
<dbReference type="EMBL" id="JAMXIB010000006">
    <property type="protein sequence ID" value="MCO5724965.1"/>
    <property type="molecule type" value="Genomic_DNA"/>
</dbReference>
<name>A0ABT1AZF2_9FLAO</name>
<feature type="transmembrane region" description="Helical" evidence="1">
    <location>
        <begin position="158"/>
        <end position="178"/>
    </location>
</feature>
<feature type="transmembrane region" description="Helical" evidence="1">
    <location>
        <begin position="49"/>
        <end position="69"/>
    </location>
</feature>
<sequence length="235" mass="25069">MLGTAMVLGLLGSLHCIGMCGPIAFMLPLKRNDPYRQWGQLGIYHMGRLLAYGMIGLVFGLIGKGLYLFGFQQKLSIVLGVVMILTVLIPGKVFRGWKPAQPVYRLLGRLQGALGAQLKTGKGDAFLSIGFLNGLLPCGLVYMALIGALAMASAPMGALYMMVFGAGTIPLMSGAALLGKMFKGAWVPRVRQWIPAFVVVIGLLFILRGMGLGIPYVSPKAPEAGQVNTSMECHP</sequence>